<name>A0A3A1N9Y7_9FLAO</name>
<sequence length="184" mass="20745">MVALHKVINLLTPLVEQKMNIKSKLFTTTLIIATFASCIDKDNSHSEWKLIYKTNAEGQPIFGDKKELISITRKGYPIRIGWTSRRRSDTTKSVEHTVDGEFLTIANGKEVFVQIQPFLAQKPDLTSDTLSMTLLPLQSHWVLGTNGMISSVSVDFSKNTAKAYPPSPFRYAMSWFAYIPNDSE</sequence>
<evidence type="ECO:0000313" key="1">
    <source>
        <dbReference type="EMBL" id="RIV36012.1"/>
    </source>
</evidence>
<protein>
    <submittedName>
        <fullName evidence="1">Uncharacterized protein</fullName>
    </submittedName>
</protein>
<accession>A0A3A1N9Y7</accession>
<evidence type="ECO:0000313" key="2">
    <source>
        <dbReference type="Proteomes" id="UP000266067"/>
    </source>
</evidence>
<gene>
    <name evidence="1" type="ORF">D2V08_03435</name>
</gene>
<dbReference type="EMBL" id="QXFH01000068">
    <property type="protein sequence ID" value="RIV36012.1"/>
    <property type="molecule type" value="Genomic_DNA"/>
</dbReference>
<comment type="caution">
    <text evidence="1">The sequence shown here is derived from an EMBL/GenBank/DDBJ whole genome shotgun (WGS) entry which is preliminary data.</text>
</comment>
<organism evidence="1 2">
    <name type="scientific">Flagellimonas lutimaris</name>
    <dbReference type="NCBI Taxonomy" id="475082"/>
    <lineage>
        <taxon>Bacteria</taxon>
        <taxon>Pseudomonadati</taxon>
        <taxon>Bacteroidota</taxon>
        <taxon>Flavobacteriia</taxon>
        <taxon>Flavobacteriales</taxon>
        <taxon>Flavobacteriaceae</taxon>
        <taxon>Flagellimonas</taxon>
    </lineage>
</organism>
<reference evidence="1 2" key="1">
    <citation type="submission" date="2018-08" db="EMBL/GenBank/DDBJ databases">
        <title>Proposal of Muricauda 72 sp.nov. and Muricauda NH166 sp.nov., isolated from seawater.</title>
        <authorList>
            <person name="Cheng H."/>
            <person name="Wu Y.-H."/>
            <person name="Guo L.-L."/>
            <person name="Xu X.-W."/>
        </authorList>
    </citation>
    <scope>NUCLEOTIDE SEQUENCE [LARGE SCALE GENOMIC DNA]</scope>
    <source>
        <strain evidence="1 2">KCTC 22173</strain>
    </source>
</reference>
<dbReference type="Proteomes" id="UP000266067">
    <property type="component" value="Unassembled WGS sequence"/>
</dbReference>
<proteinExistence type="predicted"/>
<dbReference type="AlphaFoldDB" id="A0A3A1N9Y7"/>
<keyword evidence="2" id="KW-1185">Reference proteome</keyword>